<feature type="transmembrane region" description="Helical" evidence="7">
    <location>
        <begin position="339"/>
        <end position="357"/>
    </location>
</feature>
<feature type="transmembrane region" description="Helical" evidence="7">
    <location>
        <begin position="290"/>
        <end position="308"/>
    </location>
</feature>
<dbReference type="AlphaFoldDB" id="A0AAN7RM22"/>
<feature type="transmembrane region" description="Helical" evidence="7">
    <location>
        <begin position="369"/>
        <end position="392"/>
    </location>
</feature>
<dbReference type="InterPro" id="IPR036259">
    <property type="entry name" value="MFS_trans_sf"/>
</dbReference>
<dbReference type="FunFam" id="1.20.1250.20:FF:000230">
    <property type="entry name" value="Solute carrier family 45 member 3"/>
    <property type="match status" value="1"/>
</dbReference>
<evidence type="ECO:0000256" key="4">
    <source>
        <dbReference type="ARBA" id="ARBA00022989"/>
    </source>
</evidence>
<keyword evidence="3 7" id="KW-0812">Transmembrane</keyword>
<organism evidence="8 9">
    <name type="scientific">Mycteria americana</name>
    <name type="common">Wood stork</name>
    <dbReference type="NCBI Taxonomy" id="33587"/>
    <lineage>
        <taxon>Eukaryota</taxon>
        <taxon>Metazoa</taxon>
        <taxon>Chordata</taxon>
        <taxon>Craniata</taxon>
        <taxon>Vertebrata</taxon>
        <taxon>Euteleostomi</taxon>
        <taxon>Archelosauria</taxon>
        <taxon>Archosauria</taxon>
        <taxon>Dinosauria</taxon>
        <taxon>Saurischia</taxon>
        <taxon>Theropoda</taxon>
        <taxon>Coelurosauria</taxon>
        <taxon>Aves</taxon>
        <taxon>Neognathae</taxon>
        <taxon>Neoaves</taxon>
        <taxon>Aequornithes</taxon>
        <taxon>Ciconiiformes</taxon>
        <taxon>Ciconiidae</taxon>
        <taxon>Mycteria</taxon>
    </lineage>
</organism>
<keyword evidence="5 7" id="KW-0472">Membrane</keyword>
<dbReference type="InterPro" id="IPR011701">
    <property type="entry name" value="MFS"/>
</dbReference>
<evidence type="ECO:0000256" key="5">
    <source>
        <dbReference type="ARBA" id="ARBA00023136"/>
    </source>
</evidence>
<dbReference type="Gene3D" id="1.20.1250.20">
    <property type="entry name" value="MFS general substrate transporter like domains"/>
    <property type="match status" value="2"/>
</dbReference>
<dbReference type="GO" id="GO:0016020">
    <property type="term" value="C:membrane"/>
    <property type="evidence" value="ECO:0007669"/>
    <property type="project" value="UniProtKB-SubCell"/>
</dbReference>
<keyword evidence="2" id="KW-0813">Transport</keyword>
<evidence type="ECO:0000256" key="1">
    <source>
        <dbReference type="ARBA" id="ARBA00004141"/>
    </source>
</evidence>
<evidence type="ECO:0000256" key="2">
    <source>
        <dbReference type="ARBA" id="ARBA00022448"/>
    </source>
</evidence>
<keyword evidence="4 7" id="KW-1133">Transmembrane helix</keyword>
<dbReference type="FunFam" id="1.20.1250.20:FF:000193">
    <property type="entry name" value="Solute carrier family 45 member 3"/>
    <property type="match status" value="1"/>
</dbReference>
<dbReference type="CDD" id="cd17313">
    <property type="entry name" value="MFS_SLC45_SUC"/>
    <property type="match status" value="1"/>
</dbReference>
<feature type="transmembrane region" description="Helical" evidence="7">
    <location>
        <begin position="199"/>
        <end position="218"/>
    </location>
</feature>
<feature type="transmembrane region" description="Helical" evidence="7">
    <location>
        <begin position="161"/>
        <end position="179"/>
    </location>
</feature>
<evidence type="ECO:0000256" key="6">
    <source>
        <dbReference type="ARBA" id="ARBA00038193"/>
    </source>
</evidence>
<dbReference type="GO" id="GO:0008506">
    <property type="term" value="F:sucrose:proton symporter activity"/>
    <property type="evidence" value="ECO:0007669"/>
    <property type="project" value="TreeGrafter"/>
</dbReference>
<keyword evidence="9" id="KW-1185">Reference proteome</keyword>
<feature type="transmembrane region" description="Helical" evidence="7">
    <location>
        <begin position="122"/>
        <end position="140"/>
    </location>
</feature>
<evidence type="ECO:0000313" key="8">
    <source>
        <dbReference type="EMBL" id="KAK4809282.1"/>
    </source>
</evidence>
<evidence type="ECO:0008006" key="10">
    <source>
        <dbReference type="Google" id="ProtNLM"/>
    </source>
</evidence>
<name>A0AAN7RM22_MYCAM</name>
<comment type="subcellular location">
    <subcellularLocation>
        <location evidence="1">Membrane</location>
        <topology evidence="1">Multi-pass membrane protein</topology>
    </subcellularLocation>
</comment>
<gene>
    <name evidence="8" type="ORF">QYF61_016096</name>
</gene>
<reference evidence="8 9" key="1">
    <citation type="journal article" date="2023" name="J. Hered.">
        <title>Chromosome-level genome of the wood stork (Mycteria americana) provides insight into avian chromosome evolution.</title>
        <authorList>
            <person name="Flamio R. Jr."/>
            <person name="Ramstad K.M."/>
        </authorList>
    </citation>
    <scope>NUCLEOTIDE SEQUENCE [LARGE SCALE GENOMIC DNA]</scope>
    <source>
        <strain evidence="8">JAX WOST 10</strain>
    </source>
</reference>
<proteinExistence type="inferred from homology"/>
<feature type="transmembrane region" description="Helical" evidence="7">
    <location>
        <begin position="542"/>
        <end position="565"/>
    </location>
</feature>
<dbReference type="PANTHER" id="PTHR19432:SF37">
    <property type="entry name" value="SOLUTE CARRIER FAMILY 45 MEMBER 3"/>
    <property type="match status" value="1"/>
</dbReference>
<comment type="caution">
    <text evidence="8">The sequence shown here is derived from an EMBL/GenBank/DDBJ whole genome shotgun (WGS) entry which is preliminary data.</text>
</comment>
<sequence length="575" mass="62588">MAQRAWVSMLFHNRKTQLLLVNSLTFGLEVCLAAGITYVPPLLLEVGVEEKFMTMVLGIGPVLGLVFVPLIGSASDHWHSSYGRRRPFIWMLCLGVLLSLFVIPHASSLASLFALNTRPLEIAFLILGVGLLDFCGQVCFTPLEALLSDLFQEPDNCRQAFSLYAFMISLGGCIGYLLPAIDWGGSFLAPYLGGQETCLFSLLAVIFLGCVLATLFVTEEAATQADVLDGPALKDVPPKPSPPACCSCQLSRSSCLLQARHMMQALRNLCTLVPRLHSLYCRIPKVIRRLFVAELCSWMALMTFMLFYTDFVGEGLYHGVPRAKPGTDARRHYDEGVRMGSLGLFLQCVTSIFFSTIMDRMVKQFGTRAVYLASVVFFPVAAFVMCLSRSVIVVTISAALTGFTFSALQILPYTLASLYHHEKQVFLHKYKSKEEEDAARLDKKSAFSKGHLSSQKLPYQNGHAGSLFSSSSSSSSPPAAGSALCVSSSCDVSLMMMVGEPDSVAPGRGICLDLAILDSAFLLSQVVPSLLMGSIVQFTQSVTAYMVSAAGFGLVAIYFATKVVFDKSDMAKYSV</sequence>
<dbReference type="SUPFAM" id="SSF103473">
    <property type="entry name" value="MFS general substrate transporter"/>
    <property type="match status" value="1"/>
</dbReference>
<comment type="similarity">
    <text evidence="6">Belongs to the glycoside-pentoside-hexuronide (GPH) cation symporter transporter (TC 2.A.2) family.</text>
</comment>
<feature type="transmembrane region" description="Helical" evidence="7">
    <location>
        <begin position="52"/>
        <end position="75"/>
    </location>
</feature>
<protein>
    <recommendedName>
        <fullName evidence="10">S45A3 protein</fullName>
    </recommendedName>
</protein>
<evidence type="ECO:0000256" key="7">
    <source>
        <dbReference type="SAM" id="Phobius"/>
    </source>
</evidence>
<dbReference type="Proteomes" id="UP001333110">
    <property type="component" value="Unassembled WGS sequence"/>
</dbReference>
<dbReference type="EMBL" id="JAUNZN010000022">
    <property type="protein sequence ID" value="KAK4809282.1"/>
    <property type="molecule type" value="Genomic_DNA"/>
</dbReference>
<feature type="transmembrane region" description="Helical" evidence="7">
    <location>
        <begin position="398"/>
        <end position="419"/>
    </location>
</feature>
<accession>A0AAN7RM22</accession>
<feature type="transmembrane region" description="Helical" evidence="7">
    <location>
        <begin position="87"/>
        <end position="110"/>
    </location>
</feature>
<evidence type="ECO:0000313" key="9">
    <source>
        <dbReference type="Proteomes" id="UP001333110"/>
    </source>
</evidence>
<evidence type="ECO:0000256" key="3">
    <source>
        <dbReference type="ARBA" id="ARBA00022692"/>
    </source>
</evidence>
<dbReference type="Pfam" id="PF07690">
    <property type="entry name" value="MFS_1"/>
    <property type="match status" value="1"/>
</dbReference>
<dbReference type="PANTHER" id="PTHR19432">
    <property type="entry name" value="SUGAR TRANSPORTER"/>
    <property type="match status" value="1"/>
</dbReference>